<dbReference type="InterPro" id="IPR001138">
    <property type="entry name" value="Zn2Cys6_DnaBD"/>
</dbReference>
<evidence type="ECO:0000259" key="3">
    <source>
        <dbReference type="PROSITE" id="PS50048"/>
    </source>
</evidence>
<sequence length="471" mass="52891">MEASPSTQSPATKARLRTKTGCSTCRQRRIKCGEEKPACRNCISASRGCVWPGPEELDRRLRKFREQLYPKTTAATKATVIVNNNVTPLSPTLLPTDLFSLAELDLIHHWLNVLSDLLVLPNADPACVAGHSFETLRMMTGCSGLKSAILACSASNKSTLSKDPRYQVASLRYYDEAIRYVSDAVADIGHGSKAPSDMLITAMTYLWGPDGELDARKHVAAAITLMKIRYQTAPKQICDSLAASWWYRVVYESVLYQAFFLAIRKPLSPDFDVDPELFQLQGESQHLEPFATVLERQPLILGLPLSLYYLMIAVIKTPQLPEGQRQAQLLELRAELALWETLTNDDKPNADVHSKFQANAVALFVLATSLLLDQMCEQCLLASSPAELTTTSHTRWQVFAALRLLHRPDVSEMWKRCYLGAWPILVVGYSAREEEHISSIRSMLRQMVERTGYGEFQRILEELEGLWASKR</sequence>
<evidence type="ECO:0000256" key="2">
    <source>
        <dbReference type="ARBA" id="ARBA00023242"/>
    </source>
</evidence>
<dbReference type="EMBL" id="NKUJ01000550">
    <property type="protein sequence ID" value="RMJ02491.1"/>
    <property type="molecule type" value="Genomic_DNA"/>
</dbReference>
<dbReference type="AlphaFoldDB" id="A0A3M2RB54"/>
<dbReference type="PANTHER" id="PTHR37534">
    <property type="entry name" value="TRANSCRIPTIONAL ACTIVATOR PROTEIN UGA3"/>
    <property type="match status" value="1"/>
</dbReference>
<dbReference type="GO" id="GO:0005634">
    <property type="term" value="C:nucleus"/>
    <property type="evidence" value="ECO:0007669"/>
    <property type="project" value="UniProtKB-SubCell"/>
</dbReference>
<comment type="subcellular location">
    <subcellularLocation>
        <location evidence="1">Nucleus</location>
    </subcellularLocation>
</comment>
<dbReference type="CDD" id="cd00067">
    <property type="entry name" value="GAL4"/>
    <property type="match status" value="1"/>
</dbReference>
<comment type="caution">
    <text evidence="4">The sequence shown here is derived from an EMBL/GenBank/DDBJ whole genome shotgun (WGS) entry which is preliminary data.</text>
</comment>
<dbReference type="Gene3D" id="4.10.240.10">
    <property type="entry name" value="Zn(2)-C6 fungal-type DNA-binding domain"/>
    <property type="match status" value="1"/>
</dbReference>
<evidence type="ECO:0000313" key="5">
    <source>
        <dbReference type="Proteomes" id="UP000277212"/>
    </source>
</evidence>
<dbReference type="Proteomes" id="UP000277212">
    <property type="component" value="Unassembled WGS sequence"/>
</dbReference>
<dbReference type="OrthoDB" id="6428749at2759"/>
<reference evidence="4 5" key="1">
    <citation type="submission" date="2017-06" db="EMBL/GenBank/DDBJ databases">
        <title>Comparative genomic analysis of Ambrosia Fusariam Clade fungi.</title>
        <authorList>
            <person name="Stajich J.E."/>
            <person name="Carrillo J."/>
            <person name="Kijimoto T."/>
            <person name="Eskalen A."/>
            <person name="O'Donnell K."/>
            <person name="Kasson M."/>
        </authorList>
    </citation>
    <scope>NUCLEOTIDE SEQUENCE [LARGE SCALE GENOMIC DNA]</scope>
    <source>
        <strain evidence="4">UCR3666</strain>
    </source>
</reference>
<dbReference type="SUPFAM" id="SSF57701">
    <property type="entry name" value="Zn2/Cys6 DNA-binding domain"/>
    <property type="match status" value="1"/>
</dbReference>
<dbReference type="PROSITE" id="PS50048">
    <property type="entry name" value="ZN2_CY6_FUNGAL_2"/>
    <property type="match status" value="1"/>
</dbReference>
<dbReference type="InterPro" id="IPR036864">
    <property type="entry name" value="Zn2-C6_fun-type_DNA-bd_sf"/>
</dbReference>
<dbReference type="Pfam" id="PF11951">
    <property type="entry name" value="Fungal_trans_2"/>
    <property type="match status" value="1"/>
</dbReference>
<dbReference type="SMART" id="SM00066">
    <property type="entry name" value="GAL4"/>
    <property type="match status" value="1"/>
</dbReference>
<dbReference type="STRING" id="2010991.A0A3M2RB54"/>
<dbReference type="GO" id="GO:0008270">
    <property type="term" value="F:zinc ion binding"/>
    <property type="evidence" value="ECO:0007669"/>
    <property type="project" value="InterPro"/>
</dbReference>
<accession>A0A3M2RB54</accession>
<keyword evidence="2" id="KW-0539">Nucleus</keyword>
<name>A0A3M2RB54_9HYPO</name>
<dbReference type="PROSITE" id="PS00463">
    <property type="entry name" value="ZN2_CY6_FUNGAL_1"/>
    <property type="match status" value="1"/>
</dbReference>
<dbReference type="GO" id="GO:0000981">
    <property type="term" value="F:DNA-binding transcription factor activity, RNA polymerase II-specific"/>
    <property type="evidence" value="ECO:0007669"/>
    <property type="project" value="InterPro"/>
</dbReference>
<evidence type="ECO:0000313" key="4">
    <source>
        <dbReference type="EMBL" id="RMJ02491.1"/>
    </source>
</evidence>
<protein>
    <recommendedName>
        <fullName evidence="3">Zn(2)-C6 fungal-type domain-containing protein</fullName>
    </recommendedName>
</protein>
<keyword evidence="5" id="KW-1185">Reference proteome</keyword>
<dbReference type="InterPro" id="IPR021858">
    <property type="entry name" value="Fun_TF"/>
</dbReference>
<gene>
    <name evidence="4" type="ORF">CDV36_015241</name>
</gene>
<evidence type="ECO:0000256" key="1">
    <source>
        <dbReference type="ARBA" id="ARBA00004123"/>
    </source>
</evidence>
<proteinExistence type="predicted"/>
<organism evidence="4 5">
    <name type="scientific">Fusarium kuroshium</name>
    <dbReference type="NCBI Taxonomy" id="2010991"/>
    <lineage>
        <taxon>Eukaryota</taxon>
        <taxon>Fungi</taxon>
        <taxon>Dikarya</taxon>
        <taxon>Ascomycota</taxon>
        <taxon>Pezizomycotina</taxon>
        <taxon>Sordariomycetes</taxon>
        <taxon>Hypocreomycetidae</taxon>
        <taxon>Hypocreales</taxon>
        <taxon>Nectriaceae</taxon>
        <taxon>Fusarium</taxon>
        <taxon>Fusarium solani species complex</taxon>
    </lineage>
</organism>
<feature type="domain" description="Zn(2)-C6 fungal-type" evidence="3">
    <location>
        <begin position="21"/>
        <end position="51"/>
    </location>
</feature>
<dbReference type="PANTHER" id="PTHR37534:SF46">
    <property type="entry name" value="ZN(II)2CYS6 TRANSCRIPTION FACTOR (EUROFUNG)"/>
    <property type="match status" value="1"/>
</dbReference>
<dbReference type="Pfam" id="PF00172">
    <property type="entry name" value="Zn_clus"/>
    <property type="match status" value="1"/>
</dbReference>